<evidence type="ECO:0000256" key="2">
    <source>
        <dbReference type="ARBA" id="ARBA00022833"/>
    </source>
</evidence>
<dbReference type="EMBL" id="CARXXK010001793">
    <property type="protein sequence ID" value="CAI6377519.1"/>
    <property type="molecule type" value="Genomic_DNA"/>
</dbReference>
<dbReference type="Gene3D" id="3.30.40.10">
    <property type="entry name" value="Zinc/RING finger domain, C3HC4 (zinc finger)"/>
    <property type="match status" value="1"/>
</dbReference>
<feature type="domain" description="RING-type" evidence="4">
    <location>
        <begin position="322"/>
        <end position="359"/>
    </location>
</feature>
<protein>
    <recommendedName>
        <fullName evidence="4">RING-type domain-containing protein</fullName>
    </recommendedName>
</protein>
<dbReference type="Proteomes" id="UP001160148">
    <property type="component" value="Unassembled WGS sequence"/>
</dbReference>
<dbReference type="InterPro" id="IPR001841">
    <property type="entry name" value="Znf_RING"/>
</dbReference>
<evidence type="ECO:0000256" key="1">
    <source>
        <dbReference type="ARBA" id="ARBA00022771"/>
    </source>
</evidence>
<keyword evidence="1 3" id="KW-0863">Zinc-finger</keyword>
<proteinExistence type="predicted"/>
<dbReference type="GO" id="GO:0008270">
    <property type="term" value="F:zinc ion binding"/>
    <property type="evidence" value="ECO:0007669"/>
    <property type="project" value="UniProtKB-KW"/>
</dbReference>
<sequence length="369" mass="41877">MCIKMTAALALLPHYEIERGYQEIKNYAQANVVQLPRFFTYFSSFWIIRKGPECFSVYGQPRRTNNNIESFHSSLKQTFQVMHPNLWKMLEHLNNIMLKQHIVVSQLARGLQTTRGIKTKYLINSVRIKNSTAQLATGAITVREFLIQCSHSTDNYIARELDWRDETLSSDEEQELVNIPDVPLPAAEVNLPPVGDIQAAEVYIPVGIQEIVEIPDAGDAMVELPQVLAEPDVNIVEDENGADFVIPEDPGDAIVELPHVVEEPDVHIVEDENEADFVIPEDAEMAFWQNFMVEDEIEVPFVPVPQNLLELYPQGQDEDNICVVCRVAPRTHALVPCGHRVLCVDCLSQLQTQKCRVCNNEYSIGIRIW</sequence>
<keyword evidence="2" id="KW-0862">Zinc</keyword>
<evidence type="ECO:0000256" key="3">
    <source>
        <dbReference type="PROSITE-ProRule" id="PRU00175"/>
    </source>
</evidence>
<gene>
    <name evidence="5" type="ORF">MEUPH1_LOCUS30766</name>
</gene>
<accession>A0AAV0Y9A1</accession>
<dbReference type="AlphaFoldDB" id="A0AAV0Y9A1"/>
<dbReference type="SUPFAM" id="SSF57850">
    <property type="entry name" value="RING/U-box"/>
    <property type="match status" value="1"/>
</dbReference>
<dbReference type="PROSITE" id="PS50089">
    <property type="entry name" value="ZF_RING_2"/>
    <property type="match status" value="1"/>
</dbReference>
<dbReference type="InterPro" id="IPR013083">
    <property type="entry name" value="Znf_RING/FYVE/PHD"/>
</dbReference>
<dbReference type="Pfam" id="PF13920">
    <property type="entry name" value="zf-C3HC4_3"/>
    <property type="match status" value="1"/>
</dbReference>
<comment type="caution">
    <text evidence="5">The sequence shown here is derived from an EMBL/GenBank/DDBJ whole genome shotgun (WGS) entry which is preliminary data.</text>
</comment>
<evidence type="ECO:0000259" key="4">
    <source>
        <dbReference type="PROSITE" id="PS50089"/>
    </source>
</evidence>
<organism evidence="5 6">
    <name type="scientific">Macrosiphum euphorbiae</name>
    <name type="common">potato aphid</name>
    <dbReference type="NCBI Taxonomy" id="13131"/>
    <lineage>
        <taxon>Eukaryota</taxon>
        <taxon>Metazoa</taxon>
        <taxon>Ecdysozoa</taxon>
        <taxon>Arthropoda</taxon>
        <taxon>Hexapoda</taxon>
        <taxon>Insecta</taxon>
        <taxon>Pterygota</taxon>
        <taxon>Neoptera</taxon>
        <taxon>Paraneoptera</taxon>
        <taxon>Hemiptera</taxon>
        <taxon>Sternorrhyncha</taxon>
        <taxon>Aphidomorpha</taxon>
        <taxon>Aphidoidea</taxon>
        <taxon>Aphididae</taxon>
        <taxon>Macrosiphini</taxon>
        <taxon>Macrosiphum</taxon>
    </lineage>
</organism>
<name>A0AAV0Y9A1_9HEMI</name>
<keyword evidence="1 3" id="KW-0479">Metal-binding</keyword>
<keyword evidence="6" id="KW-1185">Reference proteome</keyword>
<evidence type="ECO:0000313" key="5">
    <source>
        <dbReference type="EMBL" id="CAI6377519.1"/>
    </source>
</evidence>
<reference evidence="5 6" key="1">
    <citation type="submission" date="2023-01" db="EMBL/GenBank/DDBJ databases">
        <authorList>
            <person name="Whitehead M."/>
        </authorList>
    </citation>
    <scope>NUCLEOTIDE SEQUENCE [LARGE SCALE GENOMIC DNA]</scope>
</reference>
<evidence type="ECO:0000313" key="6">
    <source>
        <dbReference type="Proteomes" id="UP001160148"/>
    </source>
</evidence>